<evidence type="ECO:0000313" key="1">
    <source>
        <dbReference type="EMBL" id="PNF59005.1"/>
    </source>
</evidence>
<accession>A0A2N8RD54</accession>
<dbReference type="EMBL" id="POUM01000011">
    <property type="protein sequence ID" value="PNF59005.1"/>
    <property type="molecule type" value="Genomic_DNA"/>
</dbReference>
<dbReference type="Proteomes" id="UP000236003">
    <property type="component" value="Unassembled WGS sequence"/>
</dbReference>
<proteinExistence type="predicted"/>
<evidence type="ECO:0008006" key="3">
    <source>
        <dbReference type="Google" id="ProtNLM"/>
    </source>
</evidence>
<evidence type="ECO:0000313" key="2">
    <source>
        <dbReference type="Proteomes" id="UP000236003"/>
    </source>
</evidence>
<name>A0A2N8RD54_STUST</name>
<dbReference type="RefSeq" id="WP_003279979.1">
    <property type="nucleotide sequence ID" value="NZ_CP036186.1"/>
</dbReference>
<sequence length="117" mass="11688">MKNATVLMAAAVVLASGLASAGEVLEVHEDRAVGGGFGGLSGFMLGAAAGGPVGALVGGGLGYLAGQSAQQAAGMDQTLYVVKRDDGSITRIRTSDDRFLQGQHIERNGAQITASAK</sequence>
<reference evidence="1 2" key="1">
    <citation type="submission" date="2018-01" db="EMBL/GenBank/DDBJ databases">
        <title>Denitrification phenotypes of diverse strains of Pseudomonas stutzeri.</title>
        <authorList>
            <person name="Milligan D.A."/>
            <person name="Bergaust L."/>
            <person name="Bakken L.R."/>
            <person name="Frostegard A."/>
        </authorList>
    </citation>
    <scope>NUCLEOTIDE SEQUENCE [LARGE SCALE GENOMIC DNA]</scope>
    <source>
        <strain evidence="1 2">CCUG 44592</strain>
    </source>
</reference>
<dbReference type="AlphaFoldDB" id="A0A2N8RD54"/>
<protein>
    <recommendedName>
        <fullName evidence="3">Outer membrane lipoprotein SlyB</fullName>
    </recommendedName>
</protein>
<organism evidence="1 2">
    <name type="scientific">Stutzerimonas stutzeri</name>
    <name type="common">Pseudomonas stutzeri</name>
    <dbReference type="NCBI Taxonomy" id="316"/>
    <lineage>
        <taxon>Bacteria</taxon>
        <taxon>Pseudomonadati</taxon>
        <taxon>Pseudomonadota</taxon>
        <taxon>Gammaproteobacteria</taxon>
        <taxon>Pseudomonadales</taxon>
        <taxon>Pseudomonadaceae</taxon>
        <taxon>Stutzerimonas</taxon>
    </lineage>
</organism>
<gene>
    <name evidence="1" type="ORF">CXK99_13880</name>
</gene>
<comment type="caution">
    <text evidence="1">The sequence shown here is derived from an EMBL/GenBank/DDBJ whole genome shotgun (WGS) entry which is preliminary data.</text>
</comment>